<evidence type="ECO:0000313" key="3">
    <source>
        <dbReference type="Proteomes" id="UP000240653"/>
    </source>
</evidence>
<dbReference type="RefSeq" id="WP_106722110.1">
    <property type="nucleotide sequence ID" value="NZ_PXYL01000001.1"/>
</dbReference>
<evidence type="ECO:0008006" key="4">
    <source>
        <dbReference type="Google" id="ProtNLM"/>
    </source>
</evidence>
<protein>
    <recommendedName>
        <fullName evidence="4">DUF883 domain-containing protein</fullName>
    </recommendedName>
</protein>
<proteinExistence type="predicted"/>
<organism evidence="2 3">
    <name type="scientific">Pseudaminobacter soli</name>
    <name type="common">ex Li et al. 2025</name>
    <dbReference type="NCBI Taxonomy" id="1295366"/>
    <lineage>
        <taxon>Bacteria</taxon>
        <taxon>Pseudomonadati</taxon>
        <taxon>Pseudomonadota</taxon>
        <taxon>Alphaproteobacteria</taxon>
        <taxon>Hyphomicrobiales</taxon>
        <taxon>Phyllobacteriaceae</taxon>
        <taxon>Pseudaminobacter</taxon>
    </lineage>
</organism>
<dbReference type="AlphaFoldDB" id="A0A2P7SMT6"/>
<gene>
    <name evidence="2" type="ORF">C7I85_01110</name>
</gene>
<dbReference type="Proteomes" id="UP000240653">
    <property type="component" value="Unassembled WGS sequence"/>
</dbReference>
<comment type="caution">
    <text evidence="2">The sequence shown here is derived from an EMBL/GenBank/DDBJ whole genome shotgun (WGS) entry which is preliminary data.</text>
</comment>
<keyword evidence="3" id="KW-1185">Reference proteome</keyword>
<name>A0A2P7SMT6_9HYPH</name>
<evidence type="ECO:0000313" key="2">
    <source>
        <dbReference type="EMBL" id="PSJ63757.1"/>
    </source>
</evidence>
<keyword evidence="1" id="KW-0472">Membrane</keyword>
<feature type="transmembrane region" description="Helical" evidence="1">
    <location>
        <begin position="83"/>
        <end position="101"/>
    </location>
</feature>
<reference evidence="2 3" key="1">
    <citation type="submission" date="2018-03" db="EMBL/GenBank/DDBJ databases">
        <title>The draft genome of Mesorhizobium soli JCM 19897.</title>
        <authorList>
            <person name="Li L."/>
            <person name="Liu L."/>
            <person name="Liang L."/>
            <person name="Wang T."/>
            <person name="Zhang X."/>
        </authorList>
    </citation>
    <scope>NUCLEOTIDE SEQUENCE [LARGE SCALE GENOMIC DNA]</scope>
    <source>
        <strain evidence="2 3">JCM 19897</strain>
    </source>
</reference>
<dbReference type="OrthoDB" id="8100179at2"/>
<accession>A0A2P7SMT6</accession>
<keyword evidence="1" id="KW-0812">Transmembrane</keyword>
<sequence length="103" mass="11251">MASPFSRLRDDLADDLESQIAALRSEVSSLKKTMSKRGAAAFDDTRDHASDLYGEMVSRVQDAMPRIARRTRDVGKVAHDNPVLTALVGLAVVGLLLGLVMRR</sequence>
<keyword evidence="1" id="KW-1133">Transmembrane helix</keyword>
<evidence type="ECO:0000256" key="1">
    <source>
        <dbReference type="SAM" id="Phobius"/>
    </source>
</evidence>
<dbReference type="EMBL" id="PXYL01000001">
    <property type="protein sequence ID" value="PSJ63757.1"/>
    <property type="molecule type" value="Genomic_DNA"/>
</dbReference>